<sequence>MVLKVYVDLRSQPARALVIFLKNTKIPFEIETINLRTGDHKKPEFVKITPLCAVPAIQDDDFGMGETVAIIRYLATKYADLVPDHWYPKDLKKRARVDEYMSFHHTGTRGGCGGMHISEVLIPLWSGGKQHASEERMKRDEENLTKQLDKLETAFLQDNDWLAGDDISVADVLAVSEMMQNTIKGRDVTEGRPKLRAFVDRVKNRLNPTFDEVHKALYAWRDSYNK</sequence>
<protein>
    <recommendedName>
        <fullName evidence="4">glutathione transferase</fullName>
        <ecNumber evidence="4">2.5.1.18</ecNumber>
    </recommendedName>
</protein>
<evidence type="ECO:0000256" key="6">
    <source>
        <dbReference type="ARBA" id="ARBA00022679"/>
    </source>
</evidence>
<evidence type="ECO:0000256" key="1">
    <source>
        <dbReference type="ARBA" id="ARBA00004496"/>
    </source>
</evidence>
<evidence type="ECO:0000256" key="3">
    <source>
        <dbReference type="ARBA" id="ARBA00011738"/>
    </source>
</evidence>
<dbReference type="Gene3D" id="1.20.1050.10">
    <property type="match status" value="1"/>
</dbReference>
<dbReference type="OrthoDB" id="422574at2759"/>
<dbReference type="InterPro" id="IPR004046">
    <property type="entry name" value="GST_C"/>
</dbReference>
<keyword evidence="5" id="KW-0963">Cytoplasm</keyword>
<dbReference type="EnsemblMetazoa" id="XM_030991123">
    <property type="protein sequence ID" value="XP_030846983"/>
    <property type="gene ID" value="LOC589776"/>
</dbReference>
<dbReference type="GeneID" id="589776"/>
<name>A0A7M7P966_STRPU</name>
<dbReference type="SUPFAM" id="SSF52833">
    <property type="entry name" value="Thioredoxin-like"/>
    <property type="match status" value="1"/>
</dbReference>
<evidence type="ECO:0000256" key="7">
    <source>
        <dbReference type="ARBA" id="ARBA00047960"/>
    </source>
</evidence>
<comment type="similarity">
    <text evidence="2">Belongs to the GST superfamily. Theta family.</text>
</comment>
<dbReference type="FunFam" id="3.40.30.10:FF:000176">
    <property type="entry name" value="Glutathione S-transferase theta-1"/>
    <property type="match status" value="1"/>
</dbReference>
<dbReference type="AlphaFoldDB" id="A0A7M7P966"/>
<dbReference type="SFLD" id="SFLDG00358">
    <property type="entry name" value="Main_(cytGST)"/>
    <property type="match status" value="1"/>
</dbReference>
<dbReference type="GO" id="GO:0005737">
    <property type="term" value="C:cytoplasm"/>
    <property type="evidence" value="ECO:0000318"/>
    <property type="project" value="GO_Central"/>
</dbReference>
<reference evidence="11" key="1">
    <citation type="submission" date="2015-02" db="EMBL/GenBank/DDBJ databases">
        <title>Genome sequencing for Strongylocentrotus purpuratus.</title>
        <authorList>
            <person name="Murali S."/>
            <person name="Liu Y."/>
            <person name="Vee V."/>
            <person name="English A."/>
            <person name="Wang M."/>
            <person name="Skinner E."/>
            <person name="Han Y."/>
            <person name="Muzny D.M."/>
            <person name="Worley K.C."/>
            <person name="Gibbs R.A."/>
        </authorList>
    </citation>
    <scope>NUCLEOTIDE SEQUENCE</scope>
</reference>
<dbReference type="InterPro" id="IPR040077">
    <property type="entry name" value="GST_C_Theta"/>
</dbReference>
<evidence type="ECO:0000256" key="5">
    <source>
        <dbReference type="ARBA" id="ARBA00022490"/>
    </source>
</evidence>
<dbReference type="EC" id="2.5.1.18" evidence="4"/>
<evidence type="ECO:0000256" key="2">
    <source>
        <dbReference type="ARBA" id="ARBA00009899"/>
    </source>
</evidence>
<dbReference type="PROSITE" id="PS50404">
    <property type="entry name" value="GST_NTER"/>
    <property type="match status" value="1"/>
</dbReference>
<dbReference type="InterPro" id="IPR051369">
    <property type="entry name" value="GST_Theta"/>
</dbReference>
<comment type="subcellular location">
    <subcellularLocation>
        <location evidence="1">Cytoplasm</location>
    </subcellularLocation>
</comment>
<dbReference type="KEGG" id="spu:589776"/>
<dbReference type="Pfam" id="PF13409">
    <property type="entry name" value="GST_N_2"/>
    <property type="match status" value="1"/>
</dbReference>
<proteinExistence type="inferred from homology"/>
<dbReference type="OMA" id="EWQHANI"/>
<evidence type="ECO:0000259" key="8">
    <source>
        <dbReference type="PROSITE" id="PS50404"/>
    </source>
</evidence>
<evidence type="ECO:0000313" key="11">
    <source>
        <dbReference type="Proteomes" id="UP000007110"/>
    </source>
</evidence>
<keyword evidence="6" id="KW-0808">Transferase</keyword>
<accession>A0A7M7P966</accession>
<dbReference type="PANTHER" id="PTHR43917">
    <property type="match status" value="1"/>
</dbReference>
<evidence type="ECO:0000259" key="9">
    <source>
        <dbReference type="PROSITE" id="PS50405"/>
    </source>
</evidence>
<dbReference type="Pfam" id="PF00043">
    <property type="entry name" value="GST_C"/>
    <property type="match status" value="1"/>
</dbReference>
<dbReference type="FunFam" id="1.20.1050.10:FF:000008">
    <property type="entry name" value="Glutathione S-transferase theta-1"/>
    <property type="match status" value="1"/>
</dbReference>
<dbReference type="InterPro" id="IPR004045">
    <property type="entry name" value="Glutathione_S-Trfase_N"/>
</dbReference>
<dbReference type="InterPro" id="IPR010987">
    <property type="entry name" value="Glutathione-S-Trfase_C-like"/>
</dbReference>
<dbReference type="SFLD" id="SFLDS00019">
    <property type="entry name" value="Glutathione_Transferase_(cytos"/>
    <property type="match status" value="1"/>
</dbReference>
<comment type="catalytic activity">
    <reaction evidence="7">
        <text>RX + glutathione = an S-substituted glutathione + a halide anion + H(+)</text>
        <dbReference type="Rhea" id="RHEA:16437"/>
        <dbReference type="ChEBI" id="CHEBI:15378"/>
        <dbReference type="ChEBI" id="CHEBI:16042"/>
        <dbReference type="ChEBI" id="CHEBI:17792"/>
        <dbReference type="ChEBI" id="CHEBI:57925"/>
        <dbReference type="ChEBI" id="CHEBI:90779"/>
        <dbReference type="EC" id="2.5.1.18"/>
    </reaction>
</comment>
<comment type="subunit">
    <text evidence="3">Homodimer.</text>
</comment>
<dbReference type="InterPro" id="IPR036249">
    <property type="entry name" value="Thioredoxin-like_sf"/>
</dbReference>
<evidence type="ECO:0000313" key="10">
    <source>
        <dbReference type="EnsemblMetazoa" id="XP_030846983"/>
    </source>
</evidence>
<dbReference type="PANTHER" id="PTHR43917:SF8">
    <property type="entry name" value="GH16740P-RELATED"/>
    <property type="match status" value="1"/>
</dbReference>
<dbReference type="InParanoid" id="A0A7M7P966"/>
<keyword evidence="11" id="KW-1185">Reference proteome</keyword>
<dbReference type="GO" id="GO:0006749">
    <property type="term" value="P:glutathione metabolic process"/>
    <property type="evidence" value="ECO:0000318"/>
    <property type="project" value="GO_Central"/>
</dbReference>
<dbReference type="InterPro" id="IPR040079">
    <property type="entry name" value="Glutathione_S-Trfase"/>
</dbReference>
<dbReference type="InterPro" id="IPR036282">
    <property type="entry name" value="Glutathione-S-Trfase_C_sf"/>
</dbReference>
<dbReference type="RefSeq" id="XP_030846983.1">
    <property type="nucleotide sequence ID" value="XM_030991123.1"/>
</dbReference>
<dbReference type="SUPFAM" id="SSF47616">
    <property type="entry name" value="GST C-terminal domain-like"/>
    <property type="match status" value="1"/>
</dbReference>
<organism evidence="10 11">
    <name type="scientific">Strongylocentrotus purpuratus</name>
    <name type="common">Purple sea urchin</name>
    <dbReference type="NCBI Taxonomy" id="7668"/>
    <lineage>
        <taxon>Eukaryota</taxon>
        <taxon>Metazoa</taxon>
        <taxon>Echinodermata</taxon>
        <taxon>Eleutherozoa</taxon>
        <taxon>Echinozoa</taxon>
        <taxon>Echinoidea</taxon>
        <taxon>Euechinoidea</taxon>
        <taxon>Echinacea</taxon>
        <taxon>Camarodonta</taxon>
        <taxon>Echinidea</taxon>
        <taxon>Strongylocentrotidae</taxon>
        <taxon>Strongylocentrotus</taxon>
    </lineage>
</organism>
<dbReference type="Proteomes" id="UP000007110">
    <property type="component" value="Unassembled WGS sequence"/>
</dbReference>
<dbReference type="GO" id="GO:0004364">
    <property type="term" value="F:glutathione transferase activity"/>
    <property type="evidence" value="ECO:0000318"/>
    <property type="project" value="GO_Central"/>
</dbReference>
<feature type="domain" description="GST C-terminal" evidence="9">
    <location>
        <begin position="90"/>
        <end position="226"/>
    </location>
</feature>
<dbReference type="PROSITE" id="PS50405">
    <property type="entry name" value="GST_CTER"/>
    <property type="match status" value="1"/>
</dbReference>
<dbReference type="CDD" id="cd03183">
    <property type="entry name" value="GST_C_Theta"/>
    <property type="match status" value="1"/>
</dbReference>
<evidence type="ECO:0000256" key="4">
    <source>
        <dbReference type="ARBA" id="ARBA00012452"/>
    </source>
</evidence>
<dbReference type="Gene3D" id="3.40.30.10">
    <property type="entry name" value="Glutaredoxin"/>
    <property type="match status" value="1"/>
</dbReference>
<reference evidence="10" key="2">
    <citation type="submission" date="2021-01" db="UniProtKB">
        <authorList>
            <consortium name="EnsemblMetazoa"/>
        </authorList>
    </citation>
    <scope>IDENTIFICATION</scope>
</reference>
<feature type="domain" description="GST N-terminal" evidence="8">
    <location>
        <begin position="1"/>
        <end position="82"/>
    </location>
</feature>